<keyword evidence="1" id="KW-1133">Transmembrane helix</keyword>
<feature type="transmembrane region" description="Helical" evidence="1">
    <location>
        <begin position="14"/>
        <end position="36"/>
    </location>
</feature>
<evidence type="ECO:0000313" key="2">
    <source>
        <dbReference type="EMBL" id="MFC7385467.1"/>
    </source>
</evidence>
<proteinExistence type="predicted"/>
<evidence type="ECO:0000313" key="3">
    <source>
        <dbReference type="Proteomes" id="UP001596496"/>
    </source>
</evidence>
<keyword evidence="1" id="KW-0812">Transmembrane</keyword>
<protein>
    <submittedName>
        <fullName evidence="2">Uncharacterized protein</fullName>
    </submittedName>
</protein>
<keyword evidence="3" id="KW-1185">Reference proteome</keyword>
<sequence length="271" mass="28936">MHRVLGAYVMRRRVFWGTGVVLVVLILAAGTAYFLVRPTDSVRLNIVADSGVVPLTLPGEASESCGERVCRSVLRVDKSDQVRSVSATPDDALPQGVRLAYWGCGEGPGSAACTVRPDRDTTICVTTTGPADVERNACGTRPGTPVAEAQGTLSVIFNTKWKIKLFGNFDGSCASDGALGKRCEISIKPGKIYYLRAQFEKAADPYPRSGRSWDFHYVTYEGCNSGMGHADAITCVVFGGSKPAMVCVASGDPAEQKPARECLAYRRAGTS</sequence>
<keyword evidence="1" id="KW-0472">Membrane</keyword>
<evidence type="ECO:0000256" key="1">
    <source>
        <dbReference type="SAM" id="Phobius"/>
    </source>
</evidence>
<dbReference type="Proteomes" id="UP001596496">
    <property type="component" value="Unassembled WGS sequence"/>
</dbReference>
<gene>
    <name evidence="2" type="ORF">ACFQSB_24885</name>
</gene>
<name>A0ABW2P8X0_9ACTN</name>
<comment type="caution">
    <text evidence="2">The sequence shown here is derived from an EMBL/GenBank/DDBJ whole genome shotgun (WGS) entry which is preliminary data.</text>
</comment>
<organism evidence="2 3">
    <name type="scientific">Sphaerisporangium rhizosphaerae</name>
    <dbReference type="NCBI Taxonomy" id="2269375"/>
    <lineage>
        <taxon>Bacteria</taxon>
        <taxon>Bacillati</taxon>
        <taxon>Actinomycetota</taxon>
        <taxon>Actinomycetes</taxon>
        <taxon>Streptosporangiales</taxon>
        <taxon>Streptosporangiaceae</taxon>
        <taxon>Sphaerisporangium</taxon>
    </lineage>
</organism>
<accession>A0ABW2P8X0</accession>
<dbReference type="EMBL" id="JBHTCG010000018">
    <property type="protein sequence ID" value="MFC7385467.1"/>
    <property type="molecule type" value="Genomic_DNA"/>
</dbReference>
<reference evidence="3" key="1">
    <citation type="journal article" date="2019" name="Int. J. Syst. Evol. Microbiol.">
        <title>The Global Catalogue of Microorganisms (GCM) 10K type strain sequencing project: providing services to taxonomists for standard genome sequencing and annotation.</title>
        <authorList>
            <consortium name="The Broad Institute Genomics Platform"/>
            <consortium name="The Broad Institute Genome Sequencing Center for Infectious Disease"/>
            <person name="Wu L."/>
            <person name="Ma J."/>
        </authorList>
    </citation>
    <scope>NUCLEOTIDE SEQUENCE [LARGE SCALE GENOMIC DNA]</scope>
    <source>
        <strain evidence="3">CECT 7649</strain>
    </source>
</reference>
<dbReference type="RefSeq" id="WP_380829396.1">
    <property type="nucleotide sequence ID" value="NZ_JBHTCG010000018.1"/>
</dbReference>